<sequence>MRFKKPNSPVDHIKLERKKLRKKLRSFFYMKLKDFKNLIYTFGYYYPYRFFTIKIPVQFHEFKKRLKKKKNEFGVNIIGYPKGDFGIGQHMRLVTQAFIRSNLQFSVINSILPGQTHTDNTLTSFITDRGKYSINLFCMNAPQLVELRTNIKNDIHTSQYNIGYGYWELSIFPRSFRKQFKYLDEIWAPSKFIYNAIKKTTNKPVYYMPIPVDFSIPSQISRKTFNLPADKFLFIFSFDMSSYIDRKNPSAIIRCFIEAFDEKNSENVGLVIKCHRLKGNLDQENALNNLISQRKNNIYIIDELLDRENMLGLINCCDVYVSLHRSEGFGLGLAEAMFMGKNVIGTNYSGNCDFMKDDNSCLVPYTLIPVEKGQYPYSDKNSVWAEPDLDVAIKYMQLLYNDVIYRKKLSKNAQEYIKKYHSFAAIAKKYELHINQTKSKLKEKIQKS</sequence>
<dbReference type="PANTHER" id="PTHR46656">
    <property type="entry name" value="PUTATIVE-RELATED"/>
    <property type="match status" value="1"/>
</dbReference>
<keyword evidence="3" id="KW-1185">Reference proteome</keyword>
<dbReference type="Gene3D" id="3.40.50.2000">
    <property type="entry name" value="Glycogen Phosphorylase B"/>
    <property type="match status" value="1"/>
</dbReference>
<feature type="domain" description="Glycosyl transferase family 1" evidence="1">
    <location>
        <begin position="256"/>
        <end position="359"/>
    </location>
</feature>
<evidence type="ECO:0000259" key="1">
    <source>
        <dbReference type="Pfam" id="PF00534"/>
    </source>
</evidence>
<proteinExistence type="predicted"/>
<dbReference type="Proteomes" id="UP001208689">
    <property type="component" value="Chromosome"/>
</dbReference>
<evidence type="ECO:0000313" key="3">
    <source>
        <dbReference type="Proteomes" id="UP001208689"/>
    </source>
</evidence>
<dbReference type="PANTHER" id="PTHR46656:SF3">
    <property type="entry name" value="PUTATIVE-RELATED"/>
    <property type="match status" value="1"/>
</dbReference>
<name>A0ABY6I084_9ARCH</name>
<reference evidence="2" key="1">
    <citation type="submission" date="2022-09" db="EMBL/GenBank/DDBJ databases">
        <title>Actin cytoskeleton and complex cell architecture in an #Asgard archaeon.</title>
        <authorList>
            <person name="Ponce Toledo R.I."/>
            <person name="Schleper C."/>
            <person name="Rodrigues Oliveira T."/>
            <person name="Wollweber F."/>
            <person name="Xu J."/>
            <person name="Rittmann S."/>
            <person name="Klingl A."/>
            <person name="Pilhofer M."/>
        </authorList>
    </citation>
    <scope>NUCLEOTIDE SEQUENCE</scope>
    <source>
        <strain evidence="2">B-35</strain>
    </source>
</reference>
<dbReference type="SUPFAM" id="SSF53756">
    <property type="entry name" value="UDP-Glycosyltransferase/glycogen phosphorylase"/>
    <property type="match status" value="1"/>
</dbReference>
<protein>
    <recommendedName>
        <fullName evidence="1">Glycosyl transferase family 1 domain-containing protein</fullName>
    </recommendedName>
</protein>
<evidence type="ECO:0000313" key="2">
    <source>
        <dbReference type="EMBL" id="UYP47992.1"/>
    </source>
</evidence>
<dbReference type="CDD" id="cd03801">
    <property type="entry name" value="GT4_PimA-like"/>
    <property type="match status" value="1"/>
</dbReference>
<gene>
    <name evidence="2" type="ORF">NEF87_004277</name>
</gene>
<organism evidence="2 3">
    <name type="scientific">Candidatus Lokiarchaeum ossiferum</name>
    <dbReference type="NCBI Taxonomy" id="2951803"/>
    <lineage>
        <taxon>Archaea</taxon>
        <taxon>Promethearchaeati</taxon>
        <taxon>Promethearchaeota</taxon>
        <taxon>Promethearchaeia</taxon>
        <taxon>Promethearchaeales</taxon>
        <taxon>Promethearchaeaceae</taxon>
        <taxon>Candidatus Lokiarchaeum</taxon>
    </lineage>
</organism>
<dbReference type="InterPro" id="IPR001296">
    <property type="entry name" value="Glyco_trans_1"/>
</dbReference>
<dbReference type="Pfam" id="PF00534">
    <property type="entry name" value="Glycos_transf_1"/>
    <property type="match status" value="1"/>
</dbReference>
<accession>A0ABY6I084</accession>
<dbReference type="EMBL" id="CP104013">
    <property type="protein sequence ID" value="UYP47992.1"/>
    <property type="molecule type" value="Genomic_DNA"/>
</dbReference>